<dbReference type="InterPro" id="IPR044653">
    <property type="entry name" value="AZF1/2/3-like"/>
</dbReference>
<dbReference type="Proteomes" id="UP000734854">
    <property type="component" value="Unassembled WGS sequence"/>
</dbReference>
<organism evidence="10 11">
    <name type="scientific">Zingiber officinale</name>
    <name type="common">Ginger</name>
    <name type="synonym">Amomum zingiber</name>
    <dbReference type="NCBI Taxonomy" id="94328"/>
    <lineage>
        <taxon>Eukaryota</taxon>
        <taxon>Viridiplantae</taxon>
        <taxon>Streptophyta</taxon>
        <taxon>Embryophyta</taxon>
        <taxon>Tracheophyta</taxon>
        <taxon>Spermatophyta</taxon>
        <taxon>Magnoliopsida</taxon>
        <taxon>Liliopsida</taxon>
        <taxon>Zingiberales</taxon>
        <taxon>Zingiberaceae</taxon>
        <taxon>Zingiber</taxon>
    </lineage>
</organism>
<feature type="region of interest" description="Disordered" evidence="8">
    <location>
        <begin position="167"/>
        <end position="207"/>
    </location>
</feature>
<evidence type="ECO:0000256" key="4">
    <source>
        <dbReference type="ARBA" id="ARBA00022833"/>
    </source>
</evidence>
<feature type="domain" description="C2H2-type" evidence="9">
    <location>
        <begin position="153"/>
        <end position="180"/>
    </location>
</feature>
<dbReference type="PROSITE" id="PS00028">
    <property type="entry name" value="ZINC_FINGER_C2H2_1"/>
    <property type="match status" value="2"/>
</dbReference>
<keyword evidence="5" id="KW-0805">Transcription regulation</keyword>
<dbReference type="GO" id="GO:0003700">
    <property type="term" value="F:DNA-binding transcription factor activity"/>
    <property type="evidence" value="ECO:0007669"/>
    <property type="project" value="InterPro"/>
</dbReference>
<keyword evidence="3 7" id="KW-0863">Zinc-finger</keyword>
<feature type="domain" description="C2H2-type" evidence="9">
    <location>
        <begin position="207"/>
        <end position="234"/>
    </location>
</feature>
<keyword evidence="6" id="KW-0804">Transcription</keyword>
<feature type="region of interest" description="Disordered" evidence="8">
    <location>
        <begin position="135"/>
        <end position="155"/>
    </location>
</feature>
<accession>A0A8J5GHZ9</accession>
<evidence type="ECO:0000313" key="10">
    <source>
        <dbReference type="EMBL" id="KAG6503974.1"/>
    </source>
</evidence>
<feature type="region of interest" description="Disordered" evidence="8">
    <location>
        <begin position="36"/>
        <end position="108"/>
    </location>
</feature>
<evidence type="ECO:0000256" key="6">
    <source>
        <dbReference type="ARBA" id="ARBA00023163"/>
    </source>
</evidence>
<keyword evidence="1" id="KW-0479">Metal-binding</keyword>
<evidence type="ECO:0000256" key="3">
    <source>
        <dbReference type="ARBA" id="ARBA00022771"/>
    </source>
</evidence>
<proteinExistence type="predicted"/>
<evidence type="ECO:0000256" key="2">
    <source>
        <dbReference type="ARBA" id="ARBA00022737"/>
    </source>
</evidence>
<evidence type="ECO:0000313" key="11">
    <source>
        <dbReference type="Proteomes" id="UP000734854"/>
    </source>
</evidence>
<feature type="region of interest" description="Disordered" evidence="8">
    <location>
        <begin position="1"/>
        <end position="20"/>
    </location>
</feature>
<dbReference type="EMBL" id="JACMSC010000010">
    <property type="protein sequence ID" value="KAG6503974.1"/>
    <property type="molecule type" value="Genomic_DNA"/>
</dbReference>
<dbReference type="Gene3D" id="3.30.160.60">
    <property type="entry name" value="Classic Zinc Finger"/>
    <property type="match status" value="2"/>
</dbReference>
<dbReference type="AlphaFoldDB" id="A0A8J5GHZ9"/>
<dbReference type="InterPro" id="IPR036236">
    <property type="entry name" value="Znf_C2H2_sf"/>
</dbReference>
<dbReference type="GO" id="GO:0000976">
    <property type="term" value="F:transcription cis-regulatory region binding"/>
    <property type="evidence" value="ECO:0007669"/>
    <property type="project" value="TreeGrafter"/>
</dbReference>
<dbReference type="PANTHER" id="PTHR45988:SF1">
    <property type="entry name" value="ZINC FINGER PROTEIN AZF2"/>
    <property type="match status" value="1"/>
</dbReference>
<dbReference type="SMART" id="SM00355">
    <property type="entry name" value="ZnF_C2H2"/>
    <property type="match status" value="2"/>
</dbReference>
<dbReference type="GO" id="GO:0005634">
    <property type="term" value="C:nucleus"/>
    <property type="evidence" value="ECO:0007669"/>
    <property type="project" value="TreeGrafter"/>
</dbReference>
<keyword evidence="4" id="KW-0862">Zinc</keyword>
<dbReference type="Pfam" id="PF13912">
    <property type="entry name" value="zf-C2H2_6"/>
    <property type="match status" value="2"/>
</dbReference>
<comment type="caution">
    <text evidence="10">The sequence shown here is derived from an EMBL/GenBank/DDBJ whole genome shotgun (WGS) entry which is preliminary data.</text>
</comment>
<evidence type="ECO:0000256" key="1">
    <source>
        <dbReference type="ARBA" id="ARBA00022723"/>
    </source>
</evidence>
<gene>
    <name evidence="10" type="ORF">ZIOFF_036298</name>
</gene>
<dbReference type="PANTHER" id="PTHR45988">
    <property type="entry name" value="C2H2 TYPE ZINC FINGER TRANSCRIPTION FACTOR FAMILY-RELATED"/>
    <property type="match status" value="1"/>
</dbReference>
<evidence type="ECO:0000256" key="8">
    <source>
        <dbReference type="SAM" id="MobiDB-lite"/>
    </source>
</evidence>
<dbReference type="PROSITE" id="PS50157">
    <property type="entry name" value="ZINC_FINGER_C2H2_2"/>
    <property type="match status" value="2"/>
</dbReference>
<dbReference type="SUPFAM" id="SSF57667">
    <property type="entry name" value="beta-beta-alpha zinc fingers"/>
    <property type="match status" value="1"/>
</dbReference>
<dbReference type="FunFam" id="3.30.160.60:FF:000086">
    <property type="entry name" value="transcription factor E4F1 isoform X1"/>
    <property type="match status" value="1"/>
</dbReference>
<name>A0A8J5GHZ9_ZINOF</name>
<feature type="compositionally biased region" description="Basic and acidic residues" evidence="8">
    <location>
        <begin position="39"/>
        <end position="50"/>
    </location>
</feature>
<keyword evidence="11" id="KW-1185">Reference proteome</keyword>
<evidence type="ECO:0000256" key="5">
    <source>
        <dbReference type="ARBA" id="ARBA00023015"/>
    </source>
</evidence>
<feature type="compositionally biased region" description="Basic and acidic residues" evidence="8">
    <location>
        <begin position="198"/>
        <end position="207"/>
    </location>
</feature>
<sequence>MTKRKRTVHSHYSPDFRLNEDEEECVHALLALSRATGIHGDEWTRPDKKNSPSQSPASTREKGLTLILTPEVETQNQTLPPPSTREQEPSSISPPVPVQQDQKERLPSPPALAQQSLLLPPLPEQDQLPSLLAPSLTQQSQTSPPPPSPPGLYKCSECGKTFSSYQALGGHKTSHRKRPAPKQAGTTTAPPPAAVTRRGGEGNERPHKCSVCPKSFPTGQALGGHMRCHYEDKRQTTARSAVATPSSSLTECSTAKGLGIDLNQPATLEVYWIKKEAAVSSRPPVAAHLPLQFFGFV</sequence>
<dbReference type="InterPro" id="IPR013087">
    <property type="entry name" value="Znf_C2H2_type"/>
</dbReference>
<dbReference type="GO" id="GO:0008270">
    <property type="term" value="F:zinc ion binding"/>
    <property type="evidence" value="ECO:0007669"/>
    <property type="project" value="UniProtKB-KW"/>
</dbReference>
<protein>
    <recommendedName>
        <fullName evidence="9">C2H2-type domain-containing protein</fullName>
    </recommendedName>
</protein>
<evidence type="ECO:0000256" key="7">
    <source>
        <dbReference type="PROSITE-ProRule" id="PRU00042"/>
    </source>
</evidence>
<keyword evidence="2" id="KW-0677">Repeat</keyword>
<reference evidence="10 11" key="1">
    <citation type="submission" date="2020-08" db="EMBL/GenBank/DDBJ databases">
        <title>Plant Genome Project.</title>
        <authorList>
            <person name="Zhang R.-G."/>
        </authorList>
    </citation>
    <scope>NUCLEOTIDE SEQUENCE [LARGE SCALE GENOMIC DNA]</scope>
    <source>
        <tissue evidence="10">Rhizome</tissue>
    </source>
</reference>
<evidence type="ECO:0000259" key="9">
    <source>
        <dbReference type="PROSITE" id="PS50157"/>
    </source>
</evidence>